<name>A0A2M7QCR4_9BACT</name>
<comment type="caution">
    <text evidence="2">The sequence shown here is derived from an EMBL/GenBank/DDBJ whole genome shotgun (WGS) entry which is preliminary data.</text>
</comment>
<feature type="transmembrane region" description="Helical" evidence="1">
    <location>
        <begin position="213"/>
        <end position="231"/>
    </location>
</feature>
<dbReference type="Pfam" id="PF06182">
    <property type="entry name" value="ABC2_membrane_6"/>
    <property type="match status" value="1"/>
</dbReference>
<feature type="non-terminal residue" evidence="2">
    <location>
        <position position="239"/>
    </location>
</feature>
<evidence type="ECO:0000313" key="3">
    <source>
        <dbReference type="Proteomes" id="UP000230108"/>
    </source>
</evidence>
<feature type="transmembrane region" description="Helical" evidence="1">
    <location>
        <begin position="42"/>
        <end position="61"/>
    </location>
</feature>
<evidence type="ECO:0000313" key="2">
    <source>
        <dbReference type="EMBL" id="PIY68663.1"/>
    </source>
</evidence>
<dbReference type="AlphaFoldDB" id="A0A2M7QCR4"/>
<dbReference type="EMBL" id="PFLF01000101">
    <property type="protein sequence ID" value="PIY68663.1"/>
    <property type="molecule type" value="Genomic_DNA"/>
</dbReference>
<keyword evidence="1" id="KW-1133">Transmembrane helix</keyword>
<dbReference type="Proteomes" id="UP000230108">
    <property type="component" value="Unassembled WGS sequence"/>
</dbReference>
<dbReference type="PANTHER" id="PTHR36833:SF2">
    <property type="entry name" value="SLR0610 PROTEIN"/>
    <property type="match status" value="1"/>
</dbReference>
<proteinExistence type="predicted"/>
<evidence type="ECO:0000256" key="1">
    <source>
        <dbReference type="SAM" id="Phobius"/>
    </source>
</evidence>
<feature type="transmembrane region" description="Helical" evidence="1">
    <location>
        <begin position="184"/>
        <end position="201"/>
    </location>
</feature>
<sequence length="239" mass="27231">MVYRASFFSNVIAAIGWGIFQIIWIGLLTLKTTSAFGWSKDELILLAITYTTNIGVFHLLFSRNFDRLSQIIDKGELDFLLLKPVDAQFLVTNYSHNYSALVRIAMGIAFLLFFLTTKSIAVSVLGVVGYILLSIFGLVVIYSIWLIYCSLLVWFPRLTNIVEFLYTINGMARYPVEMMSEFKNITVLFIIPFAFTMATPTKALIRNAFDGEVGGLILLTVFLFFLSRTVWKYSLTHYI</sequence>
<dbReference type="PANTHER" id="PTHR36833">
    <property type="entry name" value="SLR0610 PROTEIN-RELATED"/>
    <property type="match status" value="1"/>
</dbReference>
<organism evidence="2 3">
    <name type="scientific">Candidatus Roizmanbacteria bacterium CG_4_10_14_0_8_um_filter_39_9</name>
    <dbReference type="NCBI Taxonomy" id="1974829"/>
    <lineage>
        <taxon>Bacteria</taxon>
        <taxon>Candidatus Roizmaniibacteriota</taxon>
    </lineage>
</organism>
<keyword evidence="1" id="KW-0472">Membrane</keyword>
<evidence type="ECO:0008006" key="4">
    <source>
        <dbReference type="Google" id="ProtNLM"/>
    </source>
</evidence>
<feature type="transmembrane region" description="Helical" evidence="1">
    <location>
        <begin position="127"/>
        <end position="148"/>
    </location>
</feature>
<reference evidence="3" key="1">
    <citation type="submission" date="2017-09" db="EMBL/GenBank/DDBJ databases">
        <title>Depth-based differentiation of microbial function through sediment-hosted aquifers and enrichment of novel symbionts in the deep terrestrial subsurface.</title>
        <authorList>
            <person name="Probst A.J."/>
            <person name="Ladd B."/>
            <person name="Jarett J.K."/>
            <person name="Geller-Mcgrath D.E."/>
            <person name="Sieber C.M.K."/>
            <person name="Emerson J.B."/>
            <person name="Anantharaman K."/>
            <person name="Thomas B.C."/>
            <person name="Malmstrom R."/>
            <person name="Stieglmeier M."/>
            <person name="Klingl A."/>
            <person name="Woyke T."/>
            <person name="Ryan C.M."/>
            <person name="Banfield J.F."/>
        </authorList>
    </citation>
    <scope>NUCLEOTIDE SEQUENCE [LARGE SCALE GENOMIC DNA]</scope>
</reference>
<keyword evidence="1" id="KW-0812">Transmembrane</keyword>
<dbReference type="InterPro" id="IPR010390">
    <property type="entry name" value="ABC-2_transporter-like"/>
</dbReference>
<protein>
    <recommendedName>
        <fullName evidence="4">ABC transporter permease</fullName>
    </recommendedName>
</protein>
<feature type="transmembrane region" description="Helical" evidence="1">
    <location>
        <begin position="6"/>
        <end position="30"/>
    </location>
</feature>
<gene>
    <name evidence="2" type="ORF">COY90_04775</name>
</gene>
<accession>A0A2M7QCR4</accession>